<dbReference type="AlphaFoldDB" id="A0A4P6G0B8"/>
<keyword evidence="2" id="KW-1185">Reference proteome</keyword>
<organism evidence="1 2">
    <name type="scientific">Pseudomonas arsenicoxydans</name>
    <dbReference type="NCBI Taxonomy" id="702115"/>
    <lineage>
        <taxon>Bacteria</taxon>
        <taxon>Pseudomonadati</taxon>
        <taxon>Pseudomonadota</taxon>
        <taxon>Gammaproteobacteria</taxon>
        <taxon>Pseudomonadales</taxon>
        <taxon>Pseudomonadaceae</taxon>
        <taxon>Pseudomonas</taxon>
    </lineage>
</organism>
<reference evidence="1 2" key="1">
    <citation type="submission" date="2017-11" db="EMBL/GenBank/DDBJ databases">
        <title>Genome sequence of Pseudomonas arsenicoxydans ACM1.</title>
        <authorList>
            <person name="Nascimento F.X."/>
        </authorList>
    </citation>
    <scope>NUCLEOTIDE SEQUENCE [LARGE SCALE GENOMIC DNA]</scope>
    <source>
        <strain evidence="1 2">ACM1</strain>
    </source>
</reference>
<evidence type="ECO:0000313" key="2">
    <source>
        <dbReference type="Proteomes" id="UP000291121"/>
    </source>
</evidence>
<accession>A0A4P6G0B8</accession>
<name>A0A4P6G0B8_9PSED</name>
<protein>
    <submittedName>
        <fullName evidence="1">Uncharacterized protein</fullName>
    </submittedName>
</protein>
<gene>
    <name evidence="1" type="ORF">CUN61_08535</name>
</gene>
<proteinExistence type="predicted"/>
<dbReference type="Proteomes" id="UP000291121">
    <property type="component" value="Chromosome"/>
</dbReference>
<sequence length="111" mass="12561">MLTMTRIKKAVGVLNLKYFPPVYRAKIEDILELSAESKAAFQTRVIRWAIDRYSELSIPISSNQLRRTAVLSLKELHECRALVIKFAQERGLGFHSRCSLSPLADANTLQG</sequence>
<dbReference type="EMBL" id="CP024767">
    <property type="protein sequence ID" value="QAY84028.1"/>
    <property type="molecule type" value="Genomic_DNA"/>
</dbReference>
<evidence type="ECO:0000313" key="1">
    <source>
        <dbReference type="EMBL" id="QAY84028.1"/>
    </source>
</evidence>